<gene>
    <name evidence="2" type="ORF">VTK73DRAFT_4582</name>
</gene>
<proteinExistence type="predicted"/>
<evidence type="ECO:0000313" key="2">
    <source>
        <dbReference type="EMBL" id="KAL1881135.1"/>
    </source>
</evidence>
<dbReference type="Proteomes" id="UP001586593">
    <property type="component" value="Unassembled WGS sequence"/>
</dbReference>
<reference evidence="2 3" key="1">
    <citation type="journal article" date="2024" name="Commun. Biol.">
        <title>Comparative genomic analysis of thermophilic fungi reveals convergent evolutionary adaptations and gene losses.</title>
        <authorList>
            <person name="Steindorff A.S."/>
            <person name="Aguilar-Pontes M.V."/>
            <person name="Robinson A.J."/>
            <person name="Andreopoulos B."/>
            <person name="LaButti K."/>
            <person name="Kuo A."/>
            <person name="Mondo S."/>
            <person name="Riley R."/>
            <person name="Otillar R."/>
            <person name="Haridas S."/>
            <person name="Lipzen A."/>
            <person name="Grimwood J."/>
            <person name="Schmutz J."/>
            <person name="Clum A."/>
            <person name="Reid I.D."/>
            <person name="Moisan M.C."/>
            <person name="Butler G."/>
            <person name="Nguyen T.T.M."/>
            <person name="Dewar K."/>
            <person name="Conant G."/>
            <person name="Drula E."/>
            <person name="Henrissat B."/>
            <person name="Hansel C."/>
            <person name="Singer S."/>
            <person name="Hutchinson M.I."/>
            <person name="de Vries R.P."/>
            <person name="Natvig D.O."/>
            <person name="Powell A.J."/>
            <person name="Tsang A."/>
            <person name="Grigoriev I.V."/>
        </authorList>
    </citation>
    <scope>NUCLEOTIDE SEQUENCE [LARGE SCALE GENOMIC DNA]</scope>
    <source>
        <strain evidence="2 3">ATCC 24622</strain>
    </source>
</reference>
<sequence>MKREAALREAQNTKREEEIERGRQTSRDVWGKDCRRDKSGSGWYLPIPMRRASLNKGRTRSRVVGFGTSVGVTVQCSEPDVDRSTLKTLGRGNRARVEEGPTGVRGPVEHGSHGVAVVPPRLRDYLGTYLTSSPLQPHASPHLPTLLITSVIPCSPLTESLNDTKVSTTHKASI</sequence>
<protein>
    <submittedName>
        <fullName evidence="2">Uncharacterized protein</fullName>
    </submittedName>
</protein>
<evidence type="ECO:0000313" key="3">
    <source>
        <dbReference type="Proteomes" id="UP001586593"/>
    </source>
</evidence>
<evidence type="ECO:0000256" key="1">
    <source>
        <dbReference type="SAM" id="MobiDB-lite"/>
    </source>
</evidence>
<feature type="region of interest" description="Disordered" evidence="1">
    <location>
        <begin position="1"/>
        <end position="32"/>
    </location>
</feature>
<accession>A0ABR3XZP3</accession>
<organism evidence="2 3">
    <name type="scientific">Phialemonium thermophilum</name>
    <dbReference type="NCBI Taxonomy" id="223376"/>
    <lineage>
        <taxon>Eukaryota</taxon>
        <taxon>Fungi</taxon>
        <taxon>Dikarya</taxon>
        <taxon>Ascomycota</taxon>
        <taxon>Pezizomycotina</taxon>
        <taxon>Sordariomycetes</taxon>
        <taxon>Sordariomycetidae</taxon>
        <taxon>Cephalothecales</taxon>
        <taxon>Cephalothecaceae</taxon>
        <taxon>Phialemonium</taxon>
    </lineage>
</organism>
<dbReference type="EMBL" id="JAZHXJ010000026">
    <property type="protein sequence ID" value="KAL1881135.1"/>
    <property type="molecule type" value="Genomic_DNA"/>
</dbReference>
<keyword evidence="3" id="KW-1185">Reference proteome</keyword>
<name>A0ABR3XZP3_9PEZI</name>
<comment type="caution">
    <text evidence="2">The sequence shown here is derived from an EMBL/GenBank/DDBJ whole genome shotgun (WGS) entry which is preliminary data.</text>
</comment>